<comment type="similarity">
    <text evidence="1">Belongs to the short-chain dehydrogenases/reductases (SDR) family.</text>
</comment>
<evidence type="ECO:0000313" key="3">
    <source>
        <dbReference type="EMBL" id="GAA3885435.1"/>
    </source>
</evidence>
<dbReference type="RefSeq" id="WP_345552621.1">
    <property type="nucleotide sequence ID" value="NZ_BAAAZA010000021.1"/>
</dbReference>
<dbReference type="EMBL" id="BAAAZA010000021">
    <property type="protein sequence ID" value="GAA3885435.1"/>
    <property type="molecule type" value="Genomic_DNA"/>
</dbReference>
<dbReference type="SUPFAM" id="SSF51735">
    <property type="entry name" value="NAD(P)-binding Rossmann-fold domains"/>
    <property type="match status" value="1"/>
</dbReference>
<evidence type="ECO:0000313" key="4">
    <source>
        <dbReference type="Proteomes" id="UP001501563"/>
    </source>
</evidence>
<keyword evidence="2" id="KW-0560">Oxidoreductase</keyword>
<dbReference type="PRINTS" id="PR00081">
    <property type="entry name" value="GDHRDH"/>
</dbReference>
<dbReference type="PANTHER" id="PTHR43976:SF16">
    <property type="entry name" value="SHORT-CHAIN DEHYDROGENASE_REDUCTASE FAMILY PROTEIN"/>
    <property type="match status" value="1"/>
</dbReference>
<name>A0ABP7KRA5_9ACTN</name>
<organism evidence="3 4">
    <name type="scientific">Streptomyces lannensis</name>
    <dbReference type="NCBI Taxonomy" id="766498"/>
    <lineage>
        <taxon>Bacteria</taxon>
        <taxon>Bacillati</taxon>
        <taxon>Actinomycetota</taxon>
        <taxon>Actinomycetes</taxon>
        <taxon>Kitasatosporales</taxon>
        <taxon>Streptomycetaceae</taxon>
        <taxon>Streptomyces</taxon>
    </lineage>
</organism>
<evidence type="ECO:0000256" key="2">
    <source>
        <dbReference type="ARBA" id="ARBA00023002"/>
    </source>
</evidence>
<proteinExistence type="inferred from homology"/>
<sequence>MASETWFITGASAGIGRAVTERLLERGDRVAATARRVEVLSDLAERFGERLWTASLDVTDTKALNSTVERAFADLGRIDVIFSNAGRGAFGAAEELSEEAIDEQIALNMSAPIHLLRAALPYLRGQGGGRFIQTSTMGAQISSPGGSMYHASKWGVEGFLESVIPEVAPFGVGITMIEPGNIRTGFGAALAIARPLEAYAHTPVGQVRQLIENSGGNLTGSAPGDPARVADAIIDTASRTPAPRRVALGSDAYAAVRQALTGRLDELDAGKSVAESTDFPA</sequence>
<reference evidence="4" key="1">
    <citation type="journal article" date="2019" name="Int. J. Syst. Evol. Microbiol.">
        <title>The Global Catalogue of Microorganisms (GCM) 10K type strain sequencing project: providing services to taxonomists for standard genome sequencing and annotation.</title>
        <authorList>
            <consortium name="The Broad Institute Genomics Platform"/>
            <consortium name="The Broad Institute Genome Sequencing Center for Infectious Disease"/>
            <person name="Wu L."/>
            <person name="Ma J."/>
        </authorList>
    </citation>
    <scope>NUCLEOTIDE SEQUENCE [LARGE SCALE GENOMIC DNA]</scope>
    <source>
        <strain evidence="4">JCM 16578</strain>
    </source>
</reference>
<protein>
    <submittedName>
        <fullName evidence="3">SDR family oxidoreductase</fullName>
    </submittedName>
</protein>
<dbReference type="Gene3D" id="3.40.50.720">
    <property type="entry name" value="NAD(P)-binding Rossmann-like Domain"/>
    <property type="match status" value="1"/>
</dbReference>
<evidence type="ECO:0000256" key="1">
    <source>
        <dbReference type="ARBA" id="ARBA00006484"/>
    </source>
</evidence>
<gene>
    <name evidence="3" type="ORF">GCM10022207_60990</name>
</gene>
<dbReference type="InterPro" id="IPR051911">
    <property type="entry name" value="SDR_oxidoreductase"/>
</dbReference>
<comment type="caution">
    <text evidence="3">The sequence shown here is derived from an EMBL/GenBank/DDBJ whole genome shotgun (WGS) entry which is preliminary data.</text>
</comment>
<keyword evidence="4" id="KW-1185">Reference proteome</keyword>
<dbReference type="InterPro" id="IPR002347">
    <property type="entry name" value="SDR_fam"/>
</dbReference>
<dbReference type="InterPro" id="IPR036291">
    <property type="entry name" value="NAD(P)-bd_dom_sf"/>
</dbReference>
<dbReference type="NCBIfam" id="NF005065">
    <property type="entry name" value="PRK06482.1"/>
    <property type="match status" value="1"/>
</dbReference>
<dbReference type="PANTHER" id="PTHR43976">
    <property type="entry name" value="SHORT CHAIN DEHYDROGENASE"/>
    <property type="match status" value="1"/>
</dbReference>
<dbReference type="Proteomes" id="UP001501563">
    <property type="component" value="Unassembled WGS sequence"/>
</dbReference>
<dbReference type="Pfam" id="PF00106">
    <property type="entry name" value="adh_short"/>
    <property type="match status" value="1"/>
</dbReference>
<accession>A0ABP7KRA5</accession>